<evidence type="ECO:0000313" key="2">
    <source>
        <dbReference type="Proteomes" id="UP001060085"/>
    </source>
</evidence>
<proteinExistence type="predicted"/>
<keyword evidence="2" id="KW-1185">Reference proteome</keyword>
<name>A0ACB9ZTS0_CATRO</name>
<sequence>MDGRIDDEDGDALNPFFTTSPPHSPNYSHSYSENFPLSSPPNLLDDDAGVFNGYYSNSAPAAVAAATTTAASREKFSPDETSTSTRQNYQNAPKVFDRFDESSSSEDENDEFFGSESRSEAVQKRLNYMMQLLDRNLSLTSSPSSVEGDKAALSQLKEPQPLPEFTARGGGVGIFKLPTRSAMHPARPPSFELRPHPLRETQIGRFLRNIVCVDDGKQMWTGSECGLRAWDLVNMFGSPKAAKWEVEEEDDEVGECQNTWEEETAPFVESVKTSATLCLVGDDGDRVVWSGHKDGRIRCWKMDGIINSRSAIKEGLSWQAHRGPVLSMVMTSYGDLWSGSEGGAIKIWPWEAIDKSISLTSEERHMAALLLERSYIDLRSQVAPNGASNNIFSSDIKFLFSDHSGARVWSAGYLSFALWDARTRELLKVVNIDGQIENMPLVQDQLLEEEFRVKVTSSVKKEKPQNSISFFQRSRNAILGAADAVRRAAVKGAFGEDNRRTEALVMTIDGMIWSGSANGLLVQWDGNGSRLQEFQYHSFAVQSLCTFGSRIWIGYASGTIQVLDLSGNLLGGWVAHRNPVIGLAVGAGFVFTLANHGGIRGWSVTSPGPLDTILRTELSGKDCVYTKLENLRILAGTWNVGQGRAAYDSLISWLGSAAVEVDVVVVGLQEVEMGAGFLAMSAAKETVGLEGSSMGQWWLEMIGKTLDEGSTFIRVGSRQLAGLLIALWIRNSIKSHVGDVDVAAVPCGWGRAIGNKGAVGLRMRVFGRIMCFVNCHFAAHLEAVSRRNADFDHVYRSMVFSRPANFLNAAAAGASSAVQMLRSANAIGGSSAEGIPELSEADMVVFLGDFNYRLDGISYDEARDFISQRCFDWLREKDQLRAEMDAGNVFQGMREAVIKFPPTYKFERHQAGLAGYDSGEKKRIPAWCDRILYRDNRSAPGSPCSLDCPVVCSVLQYEACMDVTDSDHKPVRCIFNVEIARVDESLRRQEFGEIIRSNQKIMFILGELCKVPETIISTNNIILQNQDVSILRITNKCGKNRAFFKIICEGESTIKDNGKAFDHQSRGSFGFPRWLEVSPASGIIKPDHIMEISVHHEEYQTLEEFVDGVPQNCWCEDERDKEVLLVVKVQGSYSTEATCHRIRVRHSSSGMNVPMNQKRNNVNRPPTNLLHRADFQRLSGNSDVVDHLWNLQSP</sequence>
<protein>
    <submittedName>
        <fullName evidence="1">Uncharacterized protein</fullName>
    </submittedName>
</protein>
<comment type="caution">
    <text evidence="1">The sequence shown here is derived from an EMBL/GenBank/DDBJ whole genome shotgun (WGS) entry which is preliminary data.</text>
</comment>
<organism evidence="1 2">
    <name type="scientific">Catharanthus roseus</name>
    <name type="common">Madagascar periwinkle</name>
    <name type="synonym">Vinca rosea</name>
    <dbReference type="NCBI Taxonomy" id="4058"/>
    <lineage>
        <taxon>Eukaryota</taxon>
        <taxon>Viridiplantae</taxon>
        <taxon>Streptophyta</taxon>
        <taxon>Embryophyta</taxon>
        <taxon>Tracheophyta</taxon>
        <taxon>Spermatophyta</taxon>
        <taxon>Magnoliopsida</taxon>
        <taxon>eudicotyledons</taxon>
        <taxon>Gunneridae</taxon>
        <taxon>Pentapetalae</taxon>
        <taxon>asterids</taxon>
        <taxon>lamiids</taxon>
        <taxon>Gentianales</taxon>
        <taxon>Apocynaceae</taxon>
        <taxon>Rauvolfioideae</taxon>
        <taxon>Vinceae</taxon>
        <taxon>Catharanthinae</taxon>
        <taxon>Catharanthus</taxon>
    </lineage>
</organism>
<dbReference type="EMBL" id="CM044708">
    <property type="protein sequence ID" value="KAI5650216.1"/>
    <property type="molecule type" value="Genomic_DNA"/>
</dbReference>
<reference evidence="2" key="1">
    <citation type="journal article" date="2023" name="Nat. Plants">
        <title>Single-cell RNA sequencing provides a high-resolution roadmap for understanding the multicellular compartmentation of specialized metabolism.</title>
        <authorList>
            <person name="Sun S."/>
            <person name="Shen X."/>
            <person name="Li Y."/>
            <person name="Li Y."/>
            <person name="Wang S."/>
            <person name="Li R."/>
            <person name="Zhang H."/>
            <person name="Shen G."/>
            <person name="Guo B."/>
            <person name="Wei J."/>
            <person name="Xu J."/>
            <person name="St-Pierre B."/>
            <person name="Chen S."/>
            <person name="Sun C."/>
        </authorList>
    </citation>
    <scope>NUCLEOTIDE SEQUENCE [LARGE SCALE GENOMIC DNA]</scope>
</reference>
<dbReference type="Proteomes" id="UP001060085">
    <property type="component" value="Linkage Group LG08"/>
</dbReference>
<accession>A0ACB9ZTS0</accession>
<gene>
    <name evidence="1" type="ORF">M9H77_36221</name>
</gene>
<evidence type="ECO:0000313" key="1">
    <source>
        <dbReference type="EMBL" id="KAI5650216.1"/>
    </source>
</evidence>